<evidence type="ECO:0000256" key="1">
    <source>
        <dbReference type="SAM" id="Phobius"/>
    </source>
</evidence>
<dbReference type="EMBL" id="CP029822">
    <property type="protein sequence ID" value="AZS51368.1"/>
    <property type="molecule type" value="Genomic_DNA"/>
</dbReference>
<dbReference type="RefSeq" id="WP_127164126.1">
    <property type="nucleotide sequence ID" value="NZ_CP029822.1"/>
</dbReference>
<gene>
    <name evidence="2" type="ORF">DM558_11555</name>
</gene>
<reference evidence="3" key="1">
    <citation type="submission" date="2018-06" db="EMBL/GenBank/DDBJ databases">
        <title>Complete genome of Pseudomonas insecticola strain QZS01.</title>
        <authorList>
            <person name="Wang J."/>
            <person name="Su Q."/>
        </authorList>
    </citation>
    <scope>NUCLEOTIDE SEQUENCE [LARGE SCALE GENOMIC DNA]</scope>
    <source>
        <strain evidence="3">QZS01</strain>
    </source>
</reference>
<dbReference type="Pfam" id="PF07274">
    <property type="entry name" value="DUF1440"/>
    <property type="match status" value="1"/>
</dbReference>
<evidence type="ECO:0000313" key="3">
    <source>
        <dbReference type="Proteomes" id="UP000273143"/>
    </source>
</evidence>
<evidence type="ECO:0000313" key="2">
    <source>
        <dbReference type="EMBL" id="AZS51368.1"/>
    </source>
</evidence>
<feature type="transmembrane region" description="Helical" evidence="1">
    <location>
        <begin position="12"/>
        <end position="31"/>
    </location>
</feature>
<accession>A0A3Q9JM76</accession>
<keyword evidence="3" id="KW-1185">Reference proteome</keyword>
<sequence>MPLFQMTKPNTRQYGVAILVGIIGGLLSAFVKSGTEGILPPRAPGVTPPPVELLQELGLNIQHMVYTYSDQIINWGGNGIHIVFSIMFGIFYCVIAEVFPKVKLGQGLAFALLVAIAFHGICLPVLNLSPAVWNLSFDEIFSELIGTCLWMWTIEIVRRDLRNRITKKPDPEFQP</sequence>
<name>A0A3Q9JM76_9GAMM</name>
<keyword evidence="1" id="KW-1133">Transmembrane helix</keyword>
<dbReference type="AlphaFoldDB" id="A0A3Q9JM76"/>
<feature type="transmembrane region" description="Helical" evidence="1">
    <location>
        <begin position="72"/>
        <end position="95"/>
    </location>
</feature>
<keyword evidence="1" id="KW-0812">Transmembrane</keyword>
<proteinExistence type="predicted"/>
<organism evidence="2 3">
    <name type="scientific">Entomomonas moraniae</name>
    <dbReference type="NCBI Taxonomy" id="2213226"/>
    <lineage>
        <taxon>Bacteria</taxon>
        <taxon>Pseudomonadati</taxon>
        <taxon>Pseudomonadota</taxon>
        <taxon>Gammaproteobacteria</taxon>
        <taxon>Pseudomonadales</taxon>
        <taxon>Pseudomonadaceae</taxon>
        <taxon>Entomomonas</taxon>
    </lineage>
</organism>
<feature type="transmembrane region" description="Helical" evidence="1">
    <location>
        <begin position="140"/>
        <end position="157"/>
    </location>
</feature>
<dbReference type="InterPro" id="IPR009898">
    <property type="entry name" value="DUF1440"/>
</dbReference>
<dbReference type="KEGG" id="emo:DM558_11555"/>
<feature type="transmembrane region" description="Helical" evidence="1">
    <location>
        <begin position="107"/>
        <end position="128"/>
    </location>
</feature>
<keyword evidence="1" id="KW-0472">Membrane</keyword>
<protein>
    <submittedName>
        <fullName evidence="2">DUF1440 domain-containing protein</fullName>
    </submittedName>
</protein>
<dbReference type="Proteomes" id="UP000273143">
    <property type="component" value="Chromosome"/>
</dbReference>